<keyword evidence="3" id="KW-1185">Reference proteome</keyword>
<name>A0A2T0Q4F3_9ACTN</name>
<comment type="caution">
    <text evidence="2">The sequence shown here is derived from an EMBL/GenBank/DDBJ whole genome shotgun (WGS) entry which is preliminary data.</text>
</comment>
<dbReference type="Proteomes" id="UP000237846">
    <property type="component" value="Unassembled WGS sequence"/>
</dbReference>
<sequence>MSTHLSVRCGGAVLAAVLLAATASCSDGARGPVAGPGGGAATPTAEAAAPDTRTELATAAFPTGWEGIEATVTVHELRRRGELVNLVFSVSHDGAERINLYTLHNDWAVTLVDPVNSRRHTVVADGNQEPLQPDTVSTYIAPGTPTPLSYGFTAPPPDVTAMDVYIAAFPPFRDVPVSP</sequence>
<gene>
    <name evidence="2" type="ORF">CLV72_104274</name>
</gene>
<reference evidence="2 3" key="1">
    <citation type="submission" date="2018-03" db="EMBL/GenBank/DDBJ databases">
        <title>Genomic Encyclopedia of Archaeal and Bacterial Type Strains, Phase II (KMG-II): from individual species to whole genera.</title>
        <authorList>
            <person name="Goeker M."/>
        </authorList>
    </citation>
    <scope>NUCLEOTIDE SEQUENCE [LARGE SCALE GENOMIC DNA]</scope>
    <source>
        <strain evidence="2 3">DSM 45601</strain>
    </source>
</reference>
<dbReference type="AlphaFoldDB" id="A0A2T0Q4F3"/>
<feature type="chain" id="PRO_5038946944" description="Secreted protein" evidence="1">
    <location>
        <begin position="21"/>
        <end position="179"/>
    </location>
</feature>
<dbReference type="OrthoDB" id="3535217at2"/>
<accession>A0A2T0Q4F3</accession>
<evidence type="ECO:0000313" key="2">
    <source>
        <dbReference type="EMBL" id="PRX98695.1"/>
    </source>
</evidence>
<organism evidence="2 3">
    <name type="scientific">Allonocardiopsis opalescens</name>
    <dbReference type="NCBI Taxonomy" id="1144618"/>
    <lineage>
        <taxon>Bacteria</taxon>
        <taxon>Bacillati</taxon>
        <taxon>Actinomycetota</taxon>
        <taxon>Actinomycetes</taxon>
        <taxon>Streptosporangiales</taxon>
        <taxon>Allonocardiopsis</taxon>
    </lineage>
</organism>
<feature type="signal peptide" evidence="1">
    <location>
        <begin position="1"/>
        <end position="20"/>
    </location>
</feature>
<proteinExistence type="predicted"/>
<dbReference type="RefSeq" id="WP_146159456.1">
    <property type="nucleotide sequence ID" value="NZ_PVZC01000004.1"/>
</dbReference>
<keyword evidence="1" id="KW-0732">Signal</keyword>
<protein>
    <recommendedName>
        <fullName evidence="4">Secreted protein</fullName>
    </recommendedName>
</protein>
<evidence type="ECO:0000256" key="1">
    <source>
        <dbReference type="SAM" id="SignalP"/>
    </source>
</evidence>
<evidence type="ECO:0008006" key="4">
    <source>
        <dbReference type="Google" id="ProtNLM"/>
    </source>
</evidence>
<evidence type="ECO:0000313" key="3">
    <source>
        <dbReference type="Proteomes" id="UP000237846"/>
    </source>
</evidence>
<dbReference type="EMBL" id="PVZC01000004">
    <property type="protein sequence ID" value="PRX98695.1"/>
    <property type="molecule type" value="Genomic_DNA"/>
</dbReference>